<reference evidence="15" key="1">
    <citation type="journal article" date="2019" name="Int. J. Syst. Evol. Microbiol.">
        <title>The Global Catalogue of Microorganisms (GCM) 10K type strain sequencing project: providing services to taxonomists for standard genome sequencing and annotation.</title>
        <authorList>
            <consortium name="The Broad Institute Genomics Platform"/>
            <consortium name="The Broad Institute Genome Sequencing Center for Infectious Disease"/>
            <person name="Wu L."/>
            <person name="Ma J."/>
        </authorList>
    </citation>
    <scope>NUCLEOTIDE SEQUENCE [LARGE SCALE GENOMIC DNA]</scope>
    <source>
        <strain evidence="15">KCTC 42730</strain>
    </source>
</reference>
<evidence type="ECO:0000313" key="15">
    <source>
        <dbReference type="Proteomes" id="UP001595453"/>
    </source>
</evidence>
<gene>
    <name evidence="14" type="ORF">ACFOEE_18575</name>
</gene>
<keyword evidence="9" id="KW-0574">Periplasm</keyword>
<comment type="cofactor">
    <cofactor evidence="2">
        <name>Zn(2+)</name>
        <dbReference type="ChEBI" id="CHEBI:29105"/>
    </cofactor>
</comment>
<name>A0ABV7CPH7_9GAMM</name>
<protein>
    <recommendedName>
        <fullName evidence="6">beta-lactamase</fullName>
        <ecNumber evidence="6">3.5.2.6</ecNumber>
    </recommendedName>
</protein>
<evidence type="ECO:0000256" key="3">
    <source>
        <dbReference type="ARBA" id="ARBA00004418"/>
    </source>
</evidence>
<organism evidence="14 15">
    <name type="scientific">Pseudoalteromonas fenneropenaei</name>
    <dbReference type="NCBI Taxonomy" id="1737459"/>
    <lineage>
        <taxon>Bacteria</taxon>
        <taxon>Pseudomonadati</taxon>
        <taxon>Pseudomonadota</taxon>
        <taxon>Gammaproteobacteria</taxon>
        <taxon>Alteromonadales</taxon>
        <taxon>Pseudoalteromonadaceae</taxon>
        <taxon>Pseudoalteromonas</taxon>
    </lineage>
</organism>
<evidence type="ECO:0000256" key="7">
    <source>
        <dbReference type="ARBA" id="ARBA00022723"/>
    </source>
</evidence>
<evidence type="ECO:0000256" key="8">
    <source>
        <dbReference type="ARBA" id="ARBA00022729"/>
    </source>
</evidence>
<keyword evidence="8" id="KW-0732">Signal</keyword>
<comment type="catalytic activity">
    <reaction evidence="1">
        <text>a beta-lactam + H2O = a substituted beta-amino acid</text>
        <dbReference type="Rhea" id="RHEA:20401"/>
        <dbReference type="ChEBI" id="CHEBI:15377"/>
        <dbReference type="ChEBI" id="CHEBI:35627"/>
        <dbReference type="ChEBI" id="CHEBI:140347"/>
        <dbReference type="EC" id="3.5.2.6"/>
    </reaction>
</comment>
<feature type="domain" description="Metallo-beta-lactamase" evidence="13">
    <location>
        <begin position="28"/>
        <end position="202"/>
    </location>
</feature>
<evidence type="ECO:0000256" key="5">
    <source>
        <dbReference type="ARBA" id="ARBA00011245"/>
    </source>
</evidence>
<dbReference type="InterPro" id="IPR001018">
    <property type="entry name" value="Beta-lactamase_class-B_CS"/>
</dbReference>
<evidence type="ECO:0000256" key="11">
    <source>
        <dbReference type="ARBA" id="ARBA00022833"/>
    </source>
</evidence>
<dbReference type="CDD" id="cd16282">
    <property type="entry name" value="metallo-hydrolase-like_MBL-fold"/>
    <property type="match status" value="1"/>
</dbReference>
<comment type="subunit">
    <text evidence="5">Monomer.</text>
</comment>
<evidence type="ECO:0000256" key="9">
    <source>
        <dbReference type="ARBA" id="ARBA00022764"/>
    </source>
</evidence>
<evidence type="ECO:0000256" key="12">
    <source>
        <dbReference type="ARBA" id="ARBA00023251"/>
    </source>
</evidence>
<dbReference type="PROSITE" id="PS00743">
    <property type="entry name" value="BETA_LACTAMASE_B_1"/>
    <property type="match status" value="1"/>
</dbReference>
<keyword evidence="12" id="KW-0046">Antibiotic resistance</keyword>
<comment type="caution">
    <text evidence="14">The sequence shown here is derived from an EMBL/GenBank/DDBJ whole genome shotgun (WGS) entry which is preliminary data.</text>
</comment>
<keyword evidence="7" id="KW-0479">Metal-binding</keyword>
<dbReference type="EC" id="3.5.2.6" evidence="6"/>
<keyword evidence="11" id="KW-0862">Zinc</keyword>
<dbReference type="EMBL" id="JBHRSD010000040">
    <property type="protein sequence ID" value="MFC3034513.1"/>
    <property type="molecule type" value="Genomic_DNA"/>
</dbReference>
<dbReference type="InterPro" id="IPR036866">
    <property type="entry name" value="RibonucZ/Hydroxyglut_hydro"/>
</dbReference>
<evidence type="ECO:0000256" key="6">
    <source>
        <dbReference type="ARBA" id="ARBA00012865"/>
    </source>
</evidence>
<dbReference type="Proteomes" id="UP001595453">
    <property type="component" value="Unassembled WGS sequence"/>
</dbReference>
<evidence type="ECO:0000256" key="4">
    <source>
        <dbReference type="ARBA" id="ARBA00005250"/>
    </source>
</evidence>
<dbReference type="Gene3D" id="3.60.15.10">
    <property type="entry name" value="Ribonuclease Z/Hydroxyacylglutathione hydrolase-like"/>
    <property type="match status" value="1"/>
</dbReference>
<dbReference type="Pfam" id="PF00753">
    <property type="entry name" value="Lactamase_B"/>
    <property type="match status" value="1"/>
</dbReference>
<dbReference type="PANTHER" id="PTHR42951">
    <property type="entry name" value="METALLO-BETA-LACTAMASE DOMAIN-CONTAINING"/>
    <property type="match status" value="1"/>
</dbReference>
<dbReference type="InterPro" id="IPR001279">
    <property type="entry name" value="Metallo-B-lactamas"/>
</dbReference>
<dbReference type="SMART" id="SM00849">
    <property type="entry name" value="Lactamase_B"/>
    <property type="match status" value="1"/>
</dbReference>
<evidence type="ECO:0000256" key="2">
    <source>
        <dbReference type="ARBA" id="ARBA00001947"/>
    </source>
</evidence>
<dbReference type="PANTHER" id="PTHR42951:SF4">
    <property type="entry name" value="ACYL-COENZYME A THIOESTERASE MBLAC2"/>
    <property type="match status" value="1"/>
</dbReference>
<evidence type="ECO:0000259" key="13">
    <source>
        <dbReference type="SMART" id="SM00849"/>
    </source>
</evidence>
<keyword evidence="10" id="KW-0378">Hydrolase</keyword>
<evidence type="ECO:0000256" key="1">
    <source>
        <dbReference type="ARBA" id="ARBA00001526"/>
    </source>
</evidence>
<keyword evidence="15" id="KW-1185">Reference proteome</keyword>
<dbReference type="RefSeq" id="WP_377128051.1">
    <property type="nucleotide sequence ID" value="NZ_JBHRSD010000040.1"/>
</dbReference>
<sequence length="275" mass="30549">MFSSLTATAVEFKQQKLSEHLTVLYGEGGNIAVHHGQDGLYIVDDQFARLSDEIKKQLQLLHPAQAEFVINTHHHGDHTGGNENFANAGSHVIAQHQVRHRLQDKHGSDSAYLPRLTFSEDLSLHFNQEHAQLRHFAHAHTDGDAVVFFTVANAVHMGDLFFNTGSLPFVDVDSGGSVDGLLQALRQIAAMIDDNTKVIPGHGEVTNRATLLSYIKLIEDARTSLLNSMAQLASEDEVVKADPLAPLGLEYLQWLSKERVTRLFYRSLKQSDKIK</sequence>
<proteinExistence type="inferred from homology"/>
<comment type="subcellular location">
    <subcellularLocation>
        <location evidence="3">Periplasm</location>
    </subcellularLocation>
</comment>
<dbReference type="InterPro" id="IPR050855">
    <property type="entry name" value="NDM-1-like"/>
</dbReference>
<comment type="similarity">
    <text evidence="4">Belongs to the metallo-beta-lactamase superfamily. Class-B beta-lactamase family.</text>
</comment>
<accession>A0ABV7CPH7</accession>
<evidence type="ECO:0000256" key="10">
    <source>
        <dbReference type="ARBA" id="ARBA00022801"/>
    </source>
</evidence>
<dbReference type="SUPFAM" id="SSF56281">
    <property type="entry name" value="Metallo-hydrolase/oxidoreductase"/>
    <property type="match status" value="1"/>
</dbReference>
<evidence type="ECO:0000313" key="14">
    <source>
        <dbReference type="EMBL" id="MFC3034513.1"/>
    </source>
</evidence>